<dbReference type="EMBL" id="MGKT01000005">
    <property type="protein sequence ID" value="OGN31230.1"/>
    <property type="molecule type" value="Genomic_DNA"/>
</dbReference>
<dbReference type="Proteomes" id="UP000177111">
    <property type="component" value="Unassembled WGS sequence"/>
</dbReference>
<proteinExistence type="predicted"/>
<dbReference type="AlphaFoldDB" id="A0A1F8H1U5"/>
<name>A0A1F8H1U5_9BACT</name>
<comment type="caution">
    <text evidence="1">The sequence shown here is derived from an EMBL/GenBank/DDBJ whole genome shotgun (WGS) entry which is preliminary data.</text>
</comment>
<evidence type="ECO:0000313" key="2">
    <source>
        <dbReference type="Proteomes" id="UP000177111"/>
    </source>
</evidence>
<accession>A0A1F8H1U5</accession>
<sequence>MAIIHFVPKIAIINLKGQVKLYLAQTLNAVILFTDLGVVHPYLTIVLDLARLVLITKNIQNGQQDIATGARK</sequence>
<reference evidence="1 2" key="1">
    <citation type="journal article" date="2016" name="Nat. Commun.">
        <title>Thousands of microbial genomes shed light on interconnected biogeochemical processes in an aquifer system.</title>
        <authorList>
            <person name="Anantharaman K."/>
            <person name="Brown C.T."/>
            <person name="Hug L.A."/>
            <person name="Sharon I."/>
            <person name="Castelle C.J."/>
            <person name="Probst A.J."/>
            <person name="Thomas B.C."/>
            <person name="Singh A."/>
            <person name="Wilkins M.J."/>
            <person name="Karaoz U."/>
            <person name="Brodie E.L."/>
            <person name="Williams K.H."/>
            <person name="Hubbard S.S."/>
            <person name="Banfield J.F."/>
        </authorList>
    </citation>
    <scope>NUCLEOTIDE SEQUENCE [LARGE SCALE GENOMIC DNA]</scope>
</reference>
<evidence type="ECO:0000313" key="1">
    <source>
        <dbReference type="EMBL" id="OGN31230.1"/>
    </source>
</evidence>
<organism evidence="1 2">
    <name type="scientific">Candidatus Yanofskybacteria bacterium RIFCSPLOWO2_02_FULL_44_18</name>
    <dbReference type="NCBI Taxonomy" id="1802705"/>
    <lineage>
        <taxon>Bacteria</taxon>
        <taxon>Candidatus Yanofskyibacteriota</taxon>
    </lineage>
</organism>
<protein>
    <submittedName>
        <fullName evidence="1">Uncharacterized protein</fullName>
    </submittedName>
</protein>
<gene>
    <name evidence="1" type="ORF">A3I96_02965</name>
</gene>